<keyword evidence="2" id="KW-1185">Reference proteome</keyword>
<evidence type="ECO:0000313" key="1">
    <source>
        <dbReference type="EMBL" id="RUQ24206.1"/>
    </source>
</evidence>
<dbReference type="EMBL" id="RYZZ01000055">
    <property type="protein sequence ID" value="RUQ24206.1"/>
    <property type="molecule type" value="Genomic_DNA"/>
</dbReference>
<protein>
    <submittedName>
        <fullName evidence="1">Uncharacterized protein</fullName>
    </submittedName>
</protein>
<comment type="caution">
    <text evidence="1">The sequence shown here is derived from an EMBL/GenBank/DDBJ whole genome shotgun (WGS) entry which is preliminary data.</text>
</comment>
<reference evidence="1 2" key="1">
    <citation type="submission" date="2018-12" db="EMBL/GenBank/DDBJ databases">
        <title>Bacillus chawlae sp. nov., Bacillus glennii sp. nov., and Bacillus saganii sp. nov. Isolated from the Vehicle Assembly Building at Kennedy Space Center where the Viking Spacecraft were Assembled.</title>
        <authorList>
            <person name="Seuylemezian A."/>
            <person name="Vaishampayan P."/>
        </authorList>
    </citation>
    <scope>NUCLEOTIDE SEQUENCE [LARGE SCALE GENOMIC DNA]</scope>
    <source>
        <strain evidence="1 2">L5</strain>
    </source>
</reference>
<dbReference type="RefSeq" id="WP_143253478.1">
    <property type="nucleotide sequence ID" value="NZ_JAUSTX010000014.1"/>
</dbReference>
<evidence type="ECO:0000313" key="2">
    <source>
        <dbReference type="Proteomes" id="UP000267430"/>
    </source>
</evidence>
<organism evidence="1 2">
    <name type="scientific">Peribacillus cavernae</name>
    <dbReference type="NCBI Taxonomy" id="1674310"/>
    <lineage>
        <taxon>Bacteria</taxon>
        <taxon>Bacillati</taxon>
        <taxon>Bacillota</taxon>
        <taxon>Bacilli</taxon>
        <taxon>Bacillales</taxon>
        <taxon>Bacillaceae</taxon>
        <taxon>Peribacillus</taxon>
    </lineage>
</organism>
<name>A0A3S0TWI4_9BACI</name>
<proteinExistence type="predicted"/>
<dbReference type="AlphaFoldDB" id="A0A3S0TWI4"/>
<dbReference type="Proteomes" id="UP000267430">
    <property type="component" value="Unassembled WGS sequence"/>
</dbReference>
<sequence length="64" mass="7391">MFVWLPNIIARNSKVFSFLDALNTIAFELKRSNDITEGKHLKRIADEIAEYEPKLAMILDVLVK</sequence>
<accession>A0A3S0TWI4</accession>
<gene>
    <name evidence="1" type="ORF">ELQ35_22165</name>
</gene>